<name>A0A9X2J1C3_9NOCA</name>
<protein>
    <submittedName>
        <fullName evidence="1">ImmA/IrrE family metallo-endopeptidase</fullName>
    </submittedName>
</protein>
<evidence type="ECO:0000313" key="2">
    <source>
        <dbReference type="Proteomes" id="UP001139157"/>
    </source>
</evidence>
<organism evidence="1 2">
    <name type="scientific">Nocardia pulmonis</name>
    <dbReference type="NCBI Taxonomy" id="2951408"/>
    <lineage>
        <taxon>Bacteria</taxon>
        <taxon>Bacillati</taxon>
        <taxon>Actinomycetota</taxon>
        <taxon>Actinomycetes</taxon>
        <taxon>Mycobacteriales</taxon>
        <taxon>Nocardiaceae</taxon>
        <taxon>Nocardia</taxon>
    </lineage>
</organism>
<dbReference type="RefSeq" id="WP_251918303.1">
    <property type="nucleotide sequence ID" value="NZ_JAMRXG010000026.1"/>
</dbReference>
<keyword evidence="2" id="KW-1185">Reference proteome</keyword>
<dbReference type="AlphaFoldDB" id="A0A9X2J1C3"/>
<dbReference type="Proteomes" id="UP001139157">
    <property type="component" value="Unassembled WGS sequence"/>
</dbReference>
<proteinExistence type="predicted"/>
<comment type="caution">
    <text evidence="1">The sequence shown here is derived from an EMBL/GenBank/DDBJ whole genome shotgun (WGS) entry which is preliminary data.</text>
</comment>
<evidence type="ECO:0000313" key="1">
    <source>
        <dbReference type="EMBL" id="MCM6778734.1"/>
    </source>
</evidence>
<sequence length="176" mass="19319">MTGDVLNLVTLVRQKISARRSSTRVRVQALVDSLELPADPTLEELVEAVAAVRGPIECSPLPASMPDDVCGLWLRCRDRNVILVRTDGLDTAQQRHVFLHELAHVAFDHGRDVSMTELATWLGSDCGIDLSAVVTARGGAAGYQAPQEYEAEQVARHLGRTIRLAGPRRDDMLRDL</sequence>
<dbReference type="EMBL" id="JAMRXG010000026">
    <property type="protein sequence ID" value="MCM6778734.1"/>
    <property type="molecule type" value="Genomic_DNA"/>
</dbReference>
<reference evidence="1" key="1">
    <citation type="submission" date="2022-06" db="EMBL/GenBank/DDBJ databases">
        <title>Novel species in genus nocardia.</title>
        <authorList>
            <person name="Li F."/>
        </authorList>
    </citation>
    <scope>NUCLEOTIDE SEQUENCE</scope>
    <source>
        <strain evidence="1">CDC141</strain>
    </source>
</reference>
<gene>
    <name evidence="1" type="ORF">NDR86_35170</name>
</gene>
<accession>A0A9X2J1C3</accession>